<dbReference type="Proteomes" id="UP000516052">
    <property type="component" value="Chromosome"/>
</dbReference>
<reference evidence="2 3" key="1">
    <citation type="submission" date="2020-08" db="EMBL/GenBank/DDBJ databases">
        <title>A novel species.</title>
        <authorList>
            <person name="Gao J."/>
        </authorList>
    </citation>
    <scope>NUCLEOTIDE SEQUENCE [LARGE SCALE GENOMIC DNA]</scope>
    <source>
        <strain evidence="2 3">CRXT-G-22</strain>
    </source>
</reference>
<evidence type="ECO:0000256" key="1">
    <source>
        <dbReference type="SAM" id="MobiDB-lite"/>
    </source>
</evidence>
<protein>
    <submittedName>
        <fullName evidence="2">Uncharacterized protein</fullName>
    </submittedName>
</protein>
<evidence type="ECO:0000313" key="2">
    <source>
        <dbReference type="EMBL" id="QNP73619.1"/>
    </source>
</evidence>
<feature type="region of interest" description="Disordered" evidence="1">
    <location>
        <begin position="147"/>
        <end position="186"/>
    </location>
</feature>
<dbReference type="EMBL" id="CP060828">
    <property type="protein sequence ID" value="QNP73619.1"/>
    <property type="molecule type" value="Genomic_DNA"/>
</dbReference>
<feature type="compositionally biased region" description="Low complexity" evidence="1">
    <location>
        <begin position="160"/>
        <end position="172"/>
    </location>
</feature>
<feature type="compositionally biased region" description="Acidic residues" evidence="1">
    <location>
        <begin position="174"/>
        <end position="184"/>
    </location>
</feature>
<dbReference type="AlphaFoldDB" id="A0A7H0ILF3"/>
<organism evidence="2 3">
    <name type="scientific">Streptomyces roseirectus</name>
    <dbReference type="NCBI Taxonomy" id="2768066"/>
    <lineage>
        <taxon>Bacteria</taxon>
        <taxon>Bacillati</taxon>
        <taxon>Actinomycetota</taxon>
        <taxon>Actinomycetes</taxon>
        <taxon>Kitasatosporales</taxon>
        <taxon>Streptomycetaceae</taxon>
        <taxon>Streptomyces</taxon>
    </lineage>
</organism>
<evidence type="ECO:0000313" key="3">
    <source>
        <dbReference type="Proteomes" id="UP000516052"/>
    </source>
</evidence>
<sequence length="258" mass="26211">MEVPAPPSGYPHPNPGLTPAEHHLALPGFWPAYLAVPQADFEEYGADEADVDAACEALYDATEAWPALRLPLPRGRAVRIVFANRPDDPGVEYILTDPAPRALAPTGTRLTALPWPDLLALAEAVADDGEGGAVLDAGEGEAIADGGEGEAIPDDGEGGAVPDAGAGQAVVDGGEGEAVPEDDGEGVRDAHRRLLLLLPVYAATGAPADEALARTCTALTSIGVPARSAPALAGRLLDRPLWDASGASPLSGAHPGAL</sequence>
<accession>A0A7H0ILF3</accession>
<dbReference type="KEGG" id="sroi:IAG44_31975"/>
<dbReference type="RefSeq" id="WP_187750554.1">
    <property type="nucleotide sequence ID" value="NZ_CP060828.1"/>
</dbReference>
<gene>
    <name evidence="2" type="ORF">IAG44_31975</name>
</gene>
<feature type="compositionally biased region" description="Acidic residues" evidence="1">
    <location>
        <begin position="147"/>
        <end position="157"/>
    </location>
</feature>
<keyword evidence="3" id="KW-1185">Reference proteome</keyword>
<name>A0A7H0ILF3_9ACTN</name>
<proteinExistence type="predicted"/>